<name>A0ABV6YZL3_UNCC1</name>
<evidence type="ECO:0000313" key="3">
    <source>
        <dbReference type="Proteomes" id="UP001594351"/>
    </source>
</evidence>
<dbReference type="PANTHER" id="PTHR43437:SF3">
    <property type="entry name" value="HYDROXYACYL-THIOESTER DEHYDRATASE TYPE 2, MITOCHONDRIAL"/>
    <property type="match status" value="1"/>
</dbReference>
<accession>A0ABV6YZL3</accession>
<dbReference type="CDD" id="cd03449">
    <property type="entry name" value="R_hydratase"/>
    <property type="match status" value="1"/>
</dbReference>
<feature type="domain" description="MaoC-like" evidence="1">
    <location>
        <begin position="31"/>
        <end position="120"/>
    </location>
</feature>
<organism evidence="2 3">
    <name type="scientific">candidate division CSSED10-310 bacterium</name>
    <dbReference type="NCBI Taxonomy" id="2855610"/>
    <lineage>
        <taxon>Bacteria</taxon>
        <taxon>Bacteria division CSSED10-310</taxon>
    </lineage>
</organism>
<gene>
    <name evidence="2" type="ORF">ACFL27_15650</name>
</gene>
<proteinExistence type="predicted"/>
<protein>
    <submittedName>
        <fullName evidence="2">MaoC family dehydratase</fullName>
    </submittedName>
</protein>
<dbReference type="EMBL" id="JBHPBY010000208">
    <property type="protein sequence ID" value="MFC1851624.1"/>
    <property type="molecule type" value="Genomic_DNA"/>
</dbReference>
<dbReference type="PANTHER" id="PTHR43437">
    <property type="entry name" value="HYDROXYACYL-THIOESTER DEHYDRATASE TYPE 2, MITOCHONDRIAL-RELATED"/>
    <property type="match status" value="1"/>
</dbReference>
<keyword evidence="3" id="KW-1185">Reference proteome</keyword>
<dbReference type="Proteomes" id="UP001594351">
    <property type="component" value="Unassembled WGS sequence"/>
</dbReference>
<sequence>MGILHFKSAEKPSYQLGYSYDELEIGMSATFTKTITETDVYLFAGISGDFNPMHVNEEFAKTTPFGTRIAHGALPQSLIAPVLGMKLPGLGTVALEISCRFKAPTYFGDTITAKAIVSEMLAEKRWVRLDCEFTNQDGKMVAIGSALVIPPPKL</sequence>
<dbReference type="InterPro" id="IPR002539">
    <property type="entry name" value="MaoC-like_dom"/>
</dbReference>
<dbReference type="Gene3D" id="3.10.129.10">
    <property type="entry name" value="Hotdog Thioesterase"/>
    <property type="match status" value="1"/>
</dbReference>
<dbReference type="InterPro" id="IPR029069">
    <property type="entry name" value="HotDog_dom_sf"/>
</dbReference>
<dbReference type="Pfam" id="PF01575">
    <property type="entry name" value="MaoC_dehydratas"/>
    <property type="match status" value="1"/>
</dbReference>
<dbReference type="InterPro" id="IPR050965">
    <property type="entry name" value="UPF0336/Enoyl-CoA_hydratase"/>
</dbReference>
<evidence type="ECO:0000313" key="2">
    <source>
        <dbReference type="EMBL" id="MFC1851624.1"/>
    </source>
</evidence>
<reference evidence="2 3" key="1">
    <citation type="submission" date="2024-09" db="EMBL/GenBank/DDBJ databases">
        <title>Laminarin stimulates single cell rates of sulfate reduction while oxygen inhibits transcriptomic activity in coastal marine sediment.</title>
        <authorList>
            <person name="Lindsay M."/>
            <person name="Orcutt B."/>
            <person name="Emerson D."/>
            <person name="Stepanauskas R."/>
            <person name="D'Angelo T."/>
        </authorList>
    </citation>
    <scope>NUCLEOTIDE SEQUENCE [LARGE SCALE GENOMIC DNA]</scope>
    <source>
        <strain evidence="2">SAG AM-311-K15</strain>
    </source>
</reference>
<dbReference type="SUPFAM" id="SSF54637">
    <property type="entry name" value="Thioesterase/thiol ester dehydrase-isomerase"/>
    <property type="match status" value="1"/>
</dbReference>
<evidence type="ECO:0000259" key="1">
    <source>
        <dbReference type="Pfam" id="PF01575"/>
    </source>
</evidence>
<comment type="caution">
    <text evidence="2">The sequence shown here is derived from an EMBL/GenBank/DDBJ whole genome shotgun (WGS) entry which is preliminary data.</text>
</comment>